<gene>
    <name evidence="4" type="ORF">L207DRAFT_175910</name>
</gene>
<evidence type="ECO:0000259" key="3">
    <source>
        <dbReference type="SMART" id="SM00382"/>
    </source>
</evidence>
<dbReference type="SMART" id="SM00382">
    <property type="entry name" value="AAA"/>
    <property type="match status" value="1"/>
</dbReference>
<dbReference type="GO" id="GO:0016887">
    <property type="term" value="F:ATP hydrolysis activity"/>
    <property type="evidence" value="ECO:0007669"/>
    <property type="project" value="InterPro"/>
</dbReference>
<keyword evidence="5" id="KW-1185">Reference proteome</keyword>
<dbReference type="PANTHER" id="PTHR46411">
    <property type="entry name" value="FAMILY ATPASE, PUTATIVE-RELATED"/>
    <property type="match status" value="1"/>
</dbReference>
<dbReference type="GO" id="GO:0005524">
    <property type="term" value="F:ATP binding"/>
    <property type="evidence" value="ECO:0007669"/>
    <property type="project" value="InterPro"/>
</dbReference>
<reference evidence="4 5" key="1">
    <citation type="submission" date="2016-04" db="EMBL/GenBank/DDBJ databases">
        <title>A degradative enzymes factory behind the ericoid mycorrhizal symbiosis.</title>
        <authorList>
            <consortium name="DOE Joint Genome Institute"/>
            <person name="Martino E."/>
            <person name="Morin E."/>
            <person name="Grelet G."/>
            <person name="Kuo A."/>
            <person name="Kohler A."/>
            <person name="Daghino S."/>
            <person name="Barry K."/>
            <person name="Choi C."/>
            <person name="Cichocki N."/>
            <person name="Clum A."/>
            <person name="Copeland A."/>
            <person name="Hainaut M."/>
            <person name="Haridas S."/>
            <person name="Labutti K."/>
            <person name="Lindquist E."/>
            <person name="Lipzen A."/>
            <person name="Khouja H.-R."/>
            <person name="Murat C."/>
            <person name="Ohm R."/>
            <person name="Olson A."/>
            <person name="Spatafora J."/>
            <person name="Veneault-Fourrey C."/>
            <person name="Henrissat B."/>
            <person name="Grigoriev I."/>
            <person name="Martin F."/>
            <person name="Perotto S."/>
        </authorList>
    </citation>
    <scope>NUCLEOTIDE SEQUENCE [LARGE SCALE GENOMIC DNA]</scope>
    <source>
        <strain evidence="4 5">F</strain>
    </source>
</reference>
<dbReference type="EMBL" id="KZ613958">
    <property type="protein sequence ID" value="PMD32525.1"/>
    <property type="molecule type" value="Genomic_DNA"/>
</dbReference>
<dbReference type="InterPro" id="IPR003593">
    <property type="entry name" value="AAA+_ATPase"/>
</dbReference>
<evidence type="ECO:0000313" key="5">
    <source>
        <dbReference type="Proteomes" id="UP000235786"/>
    </source>
</evidence>
<evidence type="ECO:0000256" key="2">
    <source>
        <dbReference type="SAM" id="MobiDB-lite"/>
    </source>
</evidence>
<feature type="region of interest" description="Disordered" evidence="2">
    <location>
        <begin position="57"/>
        <end position="78"/>
    </location>
</feature>
<dbReference type="InterPro" id="IPR003959">
    <property type="entry name" value="ATPase_AAA_core"/>
</dbReference>
<feature type="domain" description="AAA+ ATPase" evidence="3">
    <location>
        <begin position="581"/>
        <end position="708"/>
    </location>
</feature>
<dbReference type="Pfam" id="PF22942">
    <property type="entry name" value="DUF7025"/>
    <property type="match status" value="1"/>
</dbReference>
<feature type="compositionally biased region" description="Low complexity" evidence="2">
    <location>
        <begin position="831"/>
        <end position="863"/>
    </location>
</feature>
<keyword evidence="1" id="KW-0677">Repeat</keyword>
<dbReference type="Pfam" id="PF24883">
    <property type="entry name" value="NPHP3_N"/>
    <property type="match status" value="1"/>
</dbReference>
<dbReference type="OrthoDB" id="3560423at2759"/>
<evidence type="ECO:0000256" key="1">
    <source>
        <dbReference type="ARBA" id="ARBA00022737"/>
    </source>
</evidence>
<dbReference type="Gene3D" id="3.40.50.300">
    <property type="entry name" value="P-loop containing nucleotide triphosphate hydrolases"/>
    <property type="match status" value="1"/>
</dbReference>
<dbReference type="PANTHER" id="PTHR46411:SF3">
    <property type="entry name" value="AAA+ ATPASE DOMAIN-CONTAINING PROTEIN"/>
    <property type="match status" value="1"/>
</dbReference>
<sequence length="874" mass="99510">MFHGNIVGQMNLAISQQILVGLQHLAHVFDQPPVKFSKASDVSEMSDDCRQRVEARLEQPSKITAKTSDHNHTDSADPENLEALLDGVFVELQEYDEDRSRQQRVLEQLPEMRPHRSKQRNILKVDRVMSWIESDKSELLWIDGNNLLRRHDFNASFADPLLILGQSNCERYLVLRHFCGDSYSEPRTGYRTLIQALLRQIFKQYPAILKSKVASLTRENMGDVYILWSLFVECLREVQGECIFIVIDSIDYLDEKGGGGIRTNEGAFILKQLNELVEDPTIMIKILLTAALAQDVQASAQGKLALIAYQSASQVGPRRSLSLDIMQDEFALVPHKLVEIQEKRATKIKFAELPMLYPANSTIYTKDEGQLRAYVVAELSGMDARPFGRYGQLQIRAWAVNHNGKYFTKRYHSLAVSQFAGEKDIISLKYVPAGYLPNEAGIRSDLISRGKKYWKLGSEICHMQYTLGKKTNRIVIDQSSRPLEVPPPEQEFEDQFPVTVESRLKPLVLVVCPPVLLAFVLRDLRWETVNIDDIRPIEFEEATMEKLVLSEEDKKLLLSAMKQTGLGSGGNDFEKRHDSKDATVILLHGEPGSGKTVTTRYLAEHLRRPLISFSAGDLGTTPEVVDANFAQYLQRARKWGAVLVMENADVILAARTSEDFVRNSIVMTFQRALDNYTGAIILTTTRVGILDESAEARIQVAIEYRALGSQGREKIWMNLIKEAAKNDLVDTEELARHLPDIVEKNMNGKEIVSAWEMAMRIAGDGEKLQWDHLQTYFKASESFTGYLEATWGRSRESRAVERMERANKNPRSRESRAVERMERANKNLQPQFPQPQYFQQPQQFQQPQYFQQSQQFPPQQLPFTGLPINNTNSK</sequence>
<evidence type="ECO:0000313" key="4">
    <source>
        <dbReference type="EMBL" id="PMD32525.1"/>
    </source>
</evidence>
<accession>A0A2J6R1Y2</accession>
<feature type="region of interest" description="Disordered" evidence="2">
    <location>
        <begin position="831"/>
        <end position="874"/>
    </location>
</feature>
<protein>
    <recommendedName>
        <fullName evidence="3">AAA+ ATPase domain-containing protein</fullName>
    </recommendedName>
</protein>
<dbReference type="InterPro" id="IPR027417">
    <property type="entry name" value="P-loop_NTPase"/>
</dbReference>
<organism evidence="4 5">
    <name type="scientific">Hyaloscypha variabilis (strain UAMH 11265 / GT02V1 / F)</name>
    <name type="common">Meliniomyces variabilis</name>
    <dbReference type="NCBI Taxonomy" id="1149755"/>
    <lineage>
        <taxon>Eukaryota</taxon>
        <taxon>Fungi</taxon>
        <taxon>Dikarya</taxon>
        <taxon>Ascomycota</taxon>
        <taxon>Pezizomycotina</taxon>
        <taxon>Leotiomycetes</taxon>
        <taxon>Helotiales</taxon>
        <taxon>Hyaloscyphaceae</taxon>
        <taxon>Hyaloscypha</taxon>
        <taxon>Hyaloscypha variabilis</taxon>
    </lineage>
</organism>
<dbReference type="Pfam" id="PF00004">
    <property type="entry name" value="AAA"/>
    <property type="match status" value="1"/>
</dbReference>
<dbReference type="Proteomes" id="UP000235786">
    <property type="component" value="Unassembled WGS sequence"/>
</dbReference>
<name>A0A2J6R1Y2_HYAVF</name>
<proteinExistence type="predicted"/>
<dbReference type="InterPro" id="IPR054289">
    <property type="entry name" value="DUF7025"/>
</dbReference>
<dbReference type="AlphaFoldDB" id="A0A2J6R1Y2"/>
<dbReference type="SUPFAM" id="SSF52540">
    <property type="entry name" value="P-loop containing nucleoside triphosphate hydrolases"/>
    <property type="match status" value="1"/>
</dbReference>
<dbReference type="InterPro" id="IPR056884">
    <property type="entry name" value="NPHP3-like_N"/>
</dbReference>